<accession>A0AAU9W9Q0</accession>
<keyword evidence="9" id="KW-1185">Reference proteome</keyword>
<organism evidence="8 9">
    <name type="scientific">Pocillopora meandrina</name>
    <dbReference type="NCBI Taxonomy" id="46732"/>
    <lineage>
        <taxon>Eukaryota</taxon>
        <taxon>Metazoa</taxon>
        <taxon>Cnidaria</taxon>
        <taxon>Anthozoa</taxon>
        <taxon>Hexacorallia</taxon>
        <taxon>Scleractinia</taxon>
        <taxon>Astrocoeniina</taxon>
        <taxon>Pocilloporidae</taxon>
        <taxon>Pocillopora</taxon>
    </lineage>
</organism>
<keyword evidence="3" id="KW-0862">Zinc</keyword>
<dbReference type="AlphaFoldDB" id="A0AAU9W9Q0"/>
<gene>
    <name evidence="8" type="ORF">PMEA_00001365</name>
</gene>
<dbReference type="EMBL" id="CALNXJ010000010">
    <property type="protein sequence ID" value="CAH3106197.1"/>
    <property type="molecule type" value="Genomic_DNA"/>
</dbReference>
<feature type="domain" description="CTCHY-type" evidence="7">
    <location>
        <begin position="279"/>
        <end position="341"/>
    </location>
</feature>
<keyword evidence="2 4" id="KW-0863">Zinc-finger</keyword>
<feature type="compositionally biased region" description="Basic and acidic residues" evidence="5">
    <location>
        <begin position="176"/>
        <end position="196"/>
    </location>
</feature>
<dbReference type="GO" id="GO:0006511">
    <property type="term" value="P:ubiquitin-dependent protein catabolic process"/>
    <property type="evidence" value="ECO:0007669"/>
    <property type="project" value="TreeGrafter"/>
</dbReference>
<proteinExistence type="predicted"/>
<reference evidence="8 9" key="1">
    <citation type="submission" date="2022-05" db="EMBL/GenBank/DDBJ databases">
        <authorList>
            <consortium name="Genoscope - CEA"/>
            <person name="William W."/>
        </authorList>
    </citation>
    <scope>NUCLEOTIDE SEQUENCE [LARGE SCALE GENOMIC DNA]</scope>
</reference>
<keyword evidence="1" id="KW-0479">Metal-binding</keyword>
<feature type="compositionally biased region" description="Polar residues" evidence="5">
    <location>
        <begin position="114"/>
        <end position="131"/>
    </location>
</feature>
<dbReference type="PROSITE" id="PS51270">
    <property type="entry name" value="ZF_CTCHY"/>
    <property type="match status" value="1"/>
</dbReference>
<dbReference type="GO" id="GO:0005634">
    <property type="term" value="C:nucleus"/>
    <property type="evidence" value="ECO:0007669"/>
    <property type="project" value="TreeGrafter"/>
</dbReference>
<dbReference type="GO" id="GO:0008270">
    <property type="term" value="F:zinc ion binding"/>
    <property type="evidence" value="ECO:0007669"/>
    <property type="project" value="UniProtKB-KW"/>
</dbReference>
<evidence type="ECO:0000259" key="6">
    <source>
        <dbReference type="PROSITE" id="PS51266"/>
    </source>
</evidence>
<dbReference type="SUPFAM" id="SSF161245">
    <property type="entry name" value="Zinc hairpin stack"/>
    <property type="match status" value="1"/>
</dbReference>
<feature type="compositionally biased region" description="Polar residues" evidence="5">
    <location>
        <begin position="93"/>
        <end position="105"/>
    </location>
</feature>
<protein>
    <submittedName>
        <fullName evidence="8">Uncharacterized protein</fullName>
    </submittedName>
</protein>
<feature type="domain" description="CHY-type" evidence="6">
    <location>
        <begin position="205"/>
        <end position="277"/>
    </location>
</feature>
<evidence type="ECO:0000256" key="4">
    <source>
        <dbReference type="PROSITE-ProRule" id="PRU00601"/>
    </source>
</evidence>
<evidence type="ECO:0000259" key="7">
    <source>
        <dbReference type="PROSITE" id="PS51270"/>
    </source>
</evidence>
<feature type="region of interest" description="Disordered" evidence="5">
    <location>
        <begin position="176"/>
        <end position="200"/>
    </location>
</feature>
<dbReference type="PANTHER" id="PTHR21319">
    <property type="entry name" value="RING FINGER AND CHY ZINC FINGER DOMAIN-CONTAINING PROTEIN 1"/>
    <property type="match status" value="1"/>
</dbReference>
<dbReference type="SUPFAM" id="SSF161219">
    <property type="entry name" value="CHY zinc finger-like"/>
    <property type="match status" value="1"/>
</dbReference>
<sequence>MQMPSTTYSGLLSSSSGSIPIYGNQANASTGFQTSSSVVRANGSNSRLLSGVEFGRNTRDGMNTSGLRISSTILTTIGNHSASGTYREGNGAGDSSRSCITSAANTGRDHDKSSVQSRGSVLNGNYGTESVESTDDSLHELEQGVEACAMVERVPRGREEREKFGQEIKRKMHEIRAKRAHEERERHARELEEARRRPQQQEPVTGQSLWLCQHYQRCCRVCFPCCKNFYSCHHCHNNSMECDKEARASHATHLKCSYCHYEQKIGEDSAKCRRCGREMSAYFCAICKHFMSIDNNPYHCEKCGICRQNKDALFHCDVCNVCFNKYSQGKHKCRGDSGHDECGICLEVSW</sequence>
<dbReference type="InterPro" id="IPR037275">
    <property type="entry name" value="Znf_CTCHY_sf"/>
</dbReference>
<evidence type="ECO:0000256" key="5">
    <source>
        <dbReference type="SAM" id="MobiDB-lite"/>
    </source>
</evidence>
<evidence type="ECO:0000256" key="2">
    <source>
        <dbReference type="ARBA" id="ARBA00022771"/>
    </source>
</evidence>
<evidence type="ECO:0000256" key="1">
    <source>
        <dbReference type="ARBA" id="ARBA00022723"/>
    </source>
</evidence>
<dbReference type="InterPro" id="IPR008913">
    <property type="entry name" value="Znf_CHY"/>
</dbReference>
<feature type="region of interest" description="Disordered" evidence="5">
    <location>
        <begin position="81"/>
        <end position="132"/>
    </location>
</feature>
<name>A0AAU9W9Q0_9CNID</name>
<dbReference type="PANTHER" id="PTHR21319:SF53">
    <property type="entry name" value="RING FINGER AND CHY ZINC FINGER DOMAIN-CONTAINING PROTEIN 1"/>
    <property type="match status" value="1"/>
</dbReference>
<evidence type="ECO:0000313" key="8">
    <source>
        <dbReference type="EMBL" id="CAH3106197.1"/>
    </source>
</evidence>
<evidence type="ECO:0000256" key="3">
    <source>
        <dbReference type="ARBA" id="ARBA00022833"/>
    </source>
</evidence>
<dbReference type="GO" id="GO:0016567">
    <property type="term" value="P:protein ubiquitination"/>
    <property type="evidence" value="ECO:0007669"/>
    <property type="project" value="TreeGrafter"/>
</dbReference>
<dbReference type="InterPro" id="IPR017921">
    <property type="entry name" value="Znf_CTCHY"/>
</dbReference>
<dbReference type="GO" id="GO:0061630">
    <property type="term" value="F:ubiquitin protein ligase activity"/>
    <property type="evidence" value="ECO:0007669"/>
    <property type="project" value="TreeGrafter"/>
</dbReference>
<comment type="caution">
    <text evidence="8">The sequence shown here is derived from an EMBL/GenBank/DDBJ whole genome shotgun (WGS) entry which is preliminary data.</text>
</comment>
<dbReference type="Proteomes" id="UP001159428">
    <property type="component" value="Unassembled WGS sequence"/>
</dbReference>
<dbReference type="Pfam" id="PF05495">
    <property type="entry name" value="zf-CHY"/>
    <property type="match status" value="1"/>
</dbReference>
<dbReference type="InterPro" id="IPR037274">
    <property type="entry name" value="Znf_CHY_sf"/>
</dbReference>
<evidence type="ECO:0000313" key="9">
    <source>
        <dbReference type="Proteomes" id="UP001159428"/>
    </source>
</evidence>
<dbReference type="PROSITE" id="PS51266">
    <property type="entry name" value="ZF_CHY"/>
    <property type="match status" value="1"/>
</dbReference>